<dbReference type="STRING" id="2025994.A0A2T3AF14"/>
<gene>
    <name evidence="4" type="ORF">BD289DRAFT_343374</name>
</gene>
<organism evidence="4 5">
    <name type="scientific">Coniella lustricola</name>
    <dbReference type="NCBI Taxonomy" id="2025994"/>
    <lineage>
        <taxon>Eukaryota</taxon>
        <taxon>Fungi</taxon>
        <taxon>Dikarya</taxon>
        <taxon>Ascomycota</taxon>
        <taxon>Pezizomycotina</taxon>
        <taxon>Sordariomycetes</taxon>
        <taxon>Sordariomycetidae</taxon>
        <taxon>Diaporthales</taxon>
        <taxon>Schizoparmaceae</taxon>
        <taxon>Coniella</taxon>
    </lineage>
</organism>
<evidence type="ECO:0000313" key="5">
    <source>
        <dbReference type="Proteomes" id="UP000241462"/>
    </source>
</evidence>
<dbReference type="InterPro" id="IPR011431">
    <property type="entry name" value="Trafficking_Pga2"/>
</dbReference>
<name>A0A2T3AF14_9PEZI</name>
<reference evidence="4 5" key="1">
    <citation type="journal article" date="2018" name="Mycol. Prog.">
        <title>Coniella lustricola, a new species from submerged detritus.</title>
        <authorList>
            <person name="Raudabaugh D.B."/>
            <person name="Iturriaga T."/>
            <person name="Carver A."/>
            <person name="Mondo S."/>
            <person name="Pangilinan J."/>
            <person name="Lipzen A."/>
            <person name="He G."/>
            <person name="Amirebrahimi M."/>
            <person name="Grigoriev I.V."/>
            <person name="Miller A.N."/>
        </authorList>
    </citation>
    <scope>NUCLEOTIDE SEQUENCE [LARGE SCALE GENOMIC DNA]</scope>
    <source>
        <strain evidence="4 5">B22-T-1</strain>
    </source>
</reference>
<evidence type="ECO:0000256" key="1">
    <source>
        <dbReference type="SAM" id="Coils"/>
    </source>
</evidence>
<dbReference type="Pfam" id="PF07543">
    <property type="entry name" value="PGA2"/>
    <property type="match status" value="1"/>
</dbReference>
<protein>
    <submittedName>
        <fullName evidence="4">Protein trafficking Pga2</fullName>
    </submittedName>
</protein>
<dbReference type="PANTHER" id="PTHR28199">
    <property type="entry name" value="PROCESSING OF GAS1 AND ALP PROTEIN 2"/>
    <property type="match status" value="1"/>
</dbReference>
<proteinExistence type="predicted"/>
<dbReference type="Proteomes" id="UP000241462">
    <property type="component" value="Unassembled WGS sequence"/>
</dbReference>
<keyword evidence="3" id="KW-0472">Membrane</keyword>
<feature type="region of interest" description="Disordered" evidence="2">
    <location>
        <begin position="63"/>
        <end position="102"/>
    </location>
</feature>
<keyword evidence="3" id="KW-0812">Transmembrane</keyword>
<sequence length="137" mass="15650">NNLTTNLRNSFAGMAPENWIRLVIIVGTYMLIRPYLLKLGAKTQMKQHEKEAAETKAAAIEQAKMSPNELRGHKIAGIPEDSDEEEVAQAESTSADWGKKARKRQRQMIKKILDAEEKRLQDLQEDDEDKDIQEFLV</sequence>
<dbReference type="GO" id="GO:0015031">
    <property type="term" value="P:protein transport"/>
    <property type="evidence" value="ECO:0007669"/>
    <property type="project" value="TreeGrafter"/>
</dbReference>
<keyword evidence="3" id="KW-1133">Transmembrane helix</keyword>
<dbReference type="InParanoid" id="A0A2T3AF14"/>
<dbReference type="OrthoDB" id="4227028at2759"/>
<evidence type="ECO:0000256" key="3">
    <source>
        <dbReference type="SAM" id="Phobius"/>
    </source>
</evidence>
<evidence type="ECO:0000256" key="2">
    <source>
        <dbReference type="SAM" id="MobiDB-lite"/>
    </source>
</evidence>
<evidence type="ECO:0000313" key="4">
    <source>
        <dbReference type="EMBL" id="PSR94327.1"/>
    </source>
</evidence>
<keyword evidence="1" id="KW-0175">Coiled coil</keyword>
<dbReference type="PIRSF" id="PIRSF022909">
    <property type="entry name" value="UCP022909"/>
    <property type="match status" value="1"/>
</dbReference>
<feature type="transmembrane region" description="Helical" evidence="3">
    <location>
        <begin position="19"/>
        <end position="36"/>
    </location>
</feature>
<dbReference type="AlphaFoldDB" id="A0A2T3AF14"/>
<accession>A0A2T3AF14</accession>
<feature type="non-terminal residue" evidence="4">
    <location>
        <position position="137"/>
    </location>
</feature>
<dbReference type="FunCoup" id="A0A2T3AF14">
    <property type="interactions" value="31"/>
</dbReference>
<dbReference type="EMBL" id="KZ678399">
    <property type="protein sequence ID" value="PSR94327.1"/>
    <property type="molecule type" value="Genomic_DNA"/>
</dbReference>
<dbReference type="PANTHER" id="PTHR28199:SF1">
    <property type="entry name" value="PROCESSING OF GAS1 AND ALP PROTEIN 2"/>
    <property type="match status" value="1"/>
</dbReference>
<feature type="non-terminal residue" evidence="4">
    <location>
        <position position="1"/>
    </location>
</feature>
<feature type="coiled-coil region" evidence="1">
    <location>
        <begin position="106"/>
        <end position="133"/>
    </location>
</feature>
<keyword evidence="5" id="KW-1185">Reference proteome</keyword>